<evidence type="ECO:0000313" key="2">
    <source>
        <dbReference type="Proteomes" id="UP000265540"/>
    </source>
</evidence>
<accession>A0A3A4ZCP4</accession>
<evidence type="ECO:0000313" key="1">
    <source>
        <dbReference type="EMBL" id="RJR27014.1"/>
    </source>
</evidence>
<gene>
    <name evidence="1" type="ORF">C4561_04535</name>
</gene>
<sequence>MTSSSAVQVHIELSPAGEHNIGEIITTLLPFGSVARQGASVTFVTDNEGVGKVIDLHLLGYFKRWEKDNPQRWML</sequence>
<dbReference type="AlphaFoldDB" id="A0A3A4ZCP4"/>
<comment type="caution">
    <text evidence="1">The sequence shown here is derived from an EMBL/GenBank/DDBJ whole genome shotgun (WGS) entry which is preliminary data.</text>
</comment>
<reference evidence="1 2" key="1">
    <citation type="journal article" date="2017" name="ISME J.">
        <title>Energy and carbon metabolisms in a deep terrestrial subsurface fluid microbial community.</title>
        <authorList>
            <person name="Momper L."/>
            <person name="Jungbluth S.P."/>
            <person name="Lee M.D."/>
            <person name="Amend J.P."/>
        </authorList>
    </citation>
    <scope>NUCLEOTIDE SEQUENCE [LARGE SCALE GENOMIC DNA]</scope>
    <source>
        <strain evidence="1">SURF_46</strain>
    </source>
</reference>
<organism evidence="1 2">
    <name type="scientific">candidate division WWE3 bacterium</name>
    <dbReference type="NCBI Taxonomy" id="2053526"/>
    <lineage>
        <taxon>Bacteria</taxon>
        <taxon>Katanobacteria</taxon>
    </lineage>
</organism>
<protein>
    <submittedName>
        <fullName evidence="1">Uncharacterized protein</fullName>
    </submittedName>
</protein>
<proteinExistence type="predicted"/>
<dbReference type="Proteomes" id="UP000265540">
    <property type="component" value="Unassembled WGS sequence"/>
</dbReference>
<name>A0A3A4ZCP4_UNCKA</name>
<dbReference type="EMBL" id="QZJF01000017">
    <property type="protein sequence ID" value="RJR27014.1"/>
    <property type="molecule type" value="Genomic_DNA"/>
</dbReference>